<name>H8L607_FRAAD</name>
<dbReference type="Proteomes" id="UP000005234">
    <property type="component" value="Chromosome"/>
</dbReference>
<evidence type="ECO:0000313" key="2">
    <source>
        <dbReference type="Proteomes" id="UP000005234"/>
    </source>
</evidence>
<dbReference type="EMBL" id="CP003350">
    <property type="protein sequence ID" value="AFC86750.1"/>
    <property type="molecule type" value="Genomic_DNA"/>
</dbReference>
<gene>
    <name evidence="1" type="ordered locus">Fraau_2384</name>
</gene>
<dbReference type="KEGG" id="fau:Fraau_2384"/>
<accession>H8L607</accession>
<organism evidence="1 2">
    <name type="scientific">Frateuria aurantia (strain ATCC 33424 / DSM 6220 / KCTC 2777 / LMG 1558 / NBRC 3245 / NCIMB 13370)</name>
    <name type="common">Acetobacter aurantius</name>
    <dbReference type="NCBI Taxonomy" id="767434"/>
    <lineage>
        <taxon>Bacteria</taxon>
        <taxon>Pseudomonadati</taxon>
        <taxon>Pseudomonadota</taxon>
        <taxon>Gammaproteobacteria</taxon>
        <taxon>Lysobacterales</taxon>
        <taxon>Rhodanobacteraceae</taxon>
        <taxon>Frateuria</taxon>
    </lineage>
</organism>
<sequence length="188" mass="21114">MRTTANRDDGSFSSGASRCAAASTRCIYLVTMSGVVIRQRPDLALSLIFQTGPGHPSGTTCLCRVLHPPYHGTPWLTCCARPRRPSSRPPFVNIRPRHALAISGRPTVRRPNEWTFALQHPSASWPGHGHIRLRPLWWTRAGRPLRPQILGRHDADHRRPCTGRDCFLLCKISRRLMHATTPTPTNHN</sequence>
<dbReference type="AlphaFoldDB" id="H8L607"/>
<protein>
    <submittedName>
        <fullName evidence="1">Uncharacterized protein</fullName>
    </submittedName>
</protein>
<evidence type="ECO:0000313" key="1">
    <source>
        <dbReference type="EMBL" id="AFC86750.1"/>
    </source>
</evidence>
<proteinExistence type="predicted"/>
<reference evidence="1" key="1">
    <citation type="submission" date="2012-02" db="EMBL/GenBank/DDBJ databases">
        <title>The complete genome of Frateuria aurantia DSM 6220.</title>
        <authorList>
            <consortium name="US DOE Joint Genome Institute (JGI-PGF)"/>
            <person name="Lucas S."/>
            <person name="Copeland A."/>
            <person name="Lapidus A."/>
            <person name="Glavina del Rio T."/>
            <person name="Dalin E."/>
            <person name="Tice H."/>
            <person name="Bruce D."/>
            <person name="Goodwin L."/>
            <person name="Pitluck S."/>
            <person name="Peters L."/>
            <person name="Ovchinnikova G."/>
            <person name="Teshima H."/>
            <person name="Kyrpides N."/>
            <person name="Mavromatis K."/>
            <person name="Ivanova N."/>
            <person name="Brettin T."/>
            <person name="Detter J.C."/>
            <person name="Han C."/>
            <person name="Larimer F."/>
            <person name="Land M."/>
            <person name="Hauser L."/>
            <person name="Markowitz V."/>
            <person name="Cheng J.-F."/>
            <person name="Hugenholtz P."/>
            <person name="Woyke T."/>
            <person name="Wu D."/>
            <person name="Brambilla E."/>
            <person name="Klenk H.-P."/>
            <person name="Eisen J.A."/>
        </authorList>
    </citation>
    <scope>NUCLEOTIDE SEQUENCE</scope>
    <source>
        <strain evidence="1">DSM 6220</strain>
    </source>
</reference>
<dbReference type="HOGENOM" id="CLU_1439166_0_0_6"/>
<dbReference type="STRING" id="767434.Fraau_2384"/>
<keyword evidence="2" id="KW-1185">Reference proteome</keyword>